<keyword evidence="2" id="KW-0378">Hydrolase</keyword>
<dbReference type="EMBL" id="JAUOTP010000002">
    <property type="protein sequence ID" value="MDO6413851.1"/>
    <property type="molecule type" value="Genomic_DNA"/>
</dbReference>
<dbReference type="PANTHER" id="PTHR34408:SF1">
    <property type="entry name" value="GLYCOSYL HYDROLASE FAMILY 19 DOMAIN-CONTAINING PROTEIN HI_1415"/>
    <property type="match status" value="1"/>
</dbReference>
<reference evidence="2" key="1">
    <citation type="submission" date="2023-07" db="EMBL/GenBank/DDBJ databases">
        <authorList>
            <person name="Kim M."/>
        </authorList>
    </citation>
    <scope>NUCLEOTIDE SEQUENCE</scope>
    <source>
        <strain evidence="2">BIUV-7</strain>
    </source>
</reference>
<comment type="caution">
    <text evidence="2">The sequence shown here is derived from an EMBL/GenBank/DDBJ whole genome shotgun (WGS) entry which is preliminary data.</text>
</comment>
<dbReference type="PANTHER" id="PTHR34408">
    <property type="entry name" value="FAMILY PROTEIN, PUTATIVE-RELATED"/>
    <property type="match status" value="1"/>
</dbReference>
<feature type="domain" description="Glycoside hydrolase family 19 catalytic" evidence="1">
    <location>
        <begin position="18"/>
        <end position="71"/>
    </location>
</feature>
<keyword evidence="3" id="KW-1185">Reference proteome</keyword>
<dbReference type="InterPro" id="IPR023346">
    <property type="entry name" value="Lysozyme-like_dom_sf"/>
</dbReference>
<evidence type="ECO:0000313" key="3">
    <source>
        <dbReference type="Proteomes" id="UP001169764"/>
    </source>
</evidence>
<organism evidence="2 3">
    <name type="scientific">Sphingomonas natans</name>
    <dbReference type="NCBI Taxonomy" id="3063330"/>
    <lineage>
        <taxon>Bacteria</taxon>
        <taxon>Pseudomonadati</taxon>
        <taxon>Pseudomonadota</taxon>
        <taxon>Alphaproteobacteria</taxon>
        <taxon>Sphingomonadales</taxon>
        <taxon>Sphingomonadaceae</taxon>
        <taxon>Sphingomonas</taxon>
    </lineage>
</organism>
<evidence type="ECO:0000259" key="1">
    <source>
        <dbReference type="Pfam" id="PF00182"/>
    </source>
</evidence>
<evidence type="ECO:0000313" key="2">
    <source>
        <dbReference type="EMBL" id="MDO6413851.1"/>
    </source>
</evidence>
<dbReference type="Gene3D" id="1.10.530.10">
    <property type="match status" value="1"/>
</dbReference>
<dbReference type="InterPro" id="IPR052354">
    <property type="entry name" value="Cell_Wall_Dynamics_Protein"/>
</dbReference>
<sequence length="118" mass="12467">MANSVYARPAEGNVAPGDGWRYRGRGMLQLTFRNNYRAAGARLGIDLVAHPELAADPAVSLHIALDFWTRAGVNACCDAGDYFGARGLTNCGSRTPKVAPIGLADVAARRARLLGVLA</sequence>
<dbReference type="GO" id="GO:0016787">
    <property type="term" value="F:hydrolase activity"/>
    <property type="evidence" value="ECO:0007669"/>
    <property type="project" value="UniProtKB-KW"/>
</dbReference>
<accession>A0ABT8Y6A8</accession>
<name>A0ABT8Y6A8_9SPHN</name>
<dbReference type="Pfam" id="PF00182">
    <property type="entry name" value="Glyco_hydro_19"/>
    <property type="match status" value="1"/>
</dbReference>
<protein>
    <submittedName>
        <fullName evidence="2">Glycoside hydrolase family 19 protein</fullName>
    </submittedName>
</protein>
<dbReference type="InterPro" id="IPR000726">
    <property type="entry name" value="Glyco_hydro_19_cat"/>
</dbReference>
<proteinExistence type="predicted"/>
<gene>
    <name evidence="2" type="ORF">Q4F19_05615</name>
</gene>
<dbReference type="Proteomes" id="UP001169764">
    <property type="component" value="Unassembled WGS sequence"/>
</dbReference>
<dbReference type="SUPFAM" id="SSF53955">
    <property type="entry name" value="Lysozyme-like"/>
    <property type="match status" value="1"/>
</dbReference>